<keyword evidence="5" id="KW-1185">Reference proteome</keyword>
<keyword evidence="1 2" id="KW-0732">Signal</keyword>
<accession>A0AAV9AFN4</accession>
<reference evidence="4" key="1">
    <citation type="journal article" date="2023" name="Nat. Commun.">
        <title>Diploid and tetraploid genomes of Acorus and the evolution of monocots.</title>
        <authorList>
            <person name="Ma L."/>
            <person name="Liu K.W."/>
            <person name="Li Z."/>
            <person name="Hsiao Y.Y."/>
            <person name="Qi Y."/>
            <person name="Fu T."/>
            <person name="Tang G.D."/>
            <person name="Zhang D."/>
            <person name="Sun W.H."/>
            <person name="Liu D.K."/>
            <person name="Li Y."/>
            <person name="Chen G.Z."/>
            <person name="Liu X.D."/>
            <person name="Liao X.Y."/>
            <person name="Jiang Y.T."/>
            <person name="Yu X."/>
            <person name="Hao Y."/>
            <person name="Huang J."/>
            <person name="Zhao X.W."/>
            <person name="Ke S."/>
            <person name="Chen Y.Y."/>
            <person name="Wu W.L."/>
            <person name="Hsu J.L."/>
            <person name="Lin Y.F."/>
            <person name="Huang M.D."/>
            <person name="Li C.Y."/>
            <person name="Huang L."/>
            <person name="Wang Z.W."/>
            <person name="Zhao X."/>
            <person name="Zhong W.Y."/>
            <person name="Peng D.H."/>
            <person name="Ahmad S."/>
            <person name="Lan S."/>
            <person name="Zhang J.S."/>
            <person name="Tsai W.C."/>
            <person name="Van de Peer Y."/>
            <person name="Liu Z.J."/>
        </authorList>
    </citation>
    <scope>NUCLEOTIDE SEQUENCE</scope>
    <source>
        <strain evidence="4">SCP</strain>
    </source>
</reference>
<dbReference type="Proteomes" id="UP001179952">
    <property type="component" value="Unassembled WGS sequence"/>
</dbReference>
<dbReference type="GO" id="GO:2000008">
    <property type="term" value="P:regulation of protein localization to cell surface"/>
    <property type="evidence" value="ECO:0007669"/>
    <property type="project" value="TreeGrafter"/>
</dbReference>
<evidence type="ECO:0000259" key="3">
    <source>
        <dbReference type="Pfam" id="PF05617"/>
    </source>
</evidence>
<dbReference type="PANTHER" id="PTHR31181:SF67">
    <property type="entry name" value="PROLAMIN-LIKE PROTEIN (DUF1278)"/>
    <property type="match status" value="1"/>
</dbReference>
<dbReference type="GO" id="GO:0080155">
    <property type="term" value="P:regulation of double fertilization forming a zygote and endosperm"/>
    <property type="evidence" value="ECO:0007669"/>
    <property type="project" value="TreeGrafter"/>
</dbReference>
<dbReference type="GO" id="GO:0005576">
    <property type="term" value="C:extracellular region"/>
    <property type="evidence" value="ECO:0007669"/>
    <property type="project" value="TreeGrafter"/>
</dbReference>
<evidence type="ECO:0000313" key="5">
    <source>
        <dbReference type="Proteomes" id="UP001179952"/>
    </source>
</evidence>
<evidence type="ECO:0000256" key="1">
    <source>
        <dbReference type="ARBA" id="ARBA00022729"/>
    </source>
</evidence>
<dbReference type="Pfam" id="PF05617">
    <property type="entry name" value="Prolamin_like"/>
    <property type="match status" value="1"/>
</dbReference>
<feature type="signal peptide" evidence="2">
    <location>
        <begin position="1"/>
        <end position="22"/>
    </location>
</feature>
<feature type="chain" id="PRO_5043474130" description="Prolamin-like domain-containing protein" evidence="2">
    <location>
        <begin position="23"/>
        <end position="115"/>
    </location>
</feature>
<dbReference type="AlphaFoldDB" id="A0AAV9AFN4"/>
<dbReference type="PROSITE" id="PS51257">
    <property type="entry name" value="PROKAR_LIPOPROTEIN"/>
    <property type="match status" value="1"/>
</dbReference>
<dbReference type="InterPro" id="IPR008502">
    <property type="entry name" value="Prolamin-like"/>
</dbReference>
<organism evidence="4 5">
    <name type="scientific">Acorus gramineus</name>
    <name type="common">Dwarf sweet flag</name>
    <dbReference type="NCBI Taxonomy" id="55184"/>
    <lineage>
        <taxon>Eukaryota</taxon>
        <taxon>Viridiplantae</taxon>
        <taxon>Streptophyta</taxon>
        <taxon>Embryophyta</taxon>
        <taxon>Tracheophyta</taxon>
        <taxon>Spermatophyta</taxon>
        <taxon>Magnoliopsida</taxon>
        <taxon>Liliopsida</taxon>
        <taxon>Acoraceae</taxon>
        <taxon>Acorus</taxon>
    </lineage>
</organism>
<reference evidence="4" key="2">
    <citation type="submission" date="2023-06" db="EMBL/GenBank/DDBJ databases">
        <authorList>
            <person name="Ma L."/>
            <person name="Liu K.-W."/>
            <person name="Li Z."/>
            <person name="Hsiao Y.-Y."/>
            <person name="Qi Y."/>
            <person name="Fu T."/>
            <person name="Tang G."/>
            <person name="Zhang D."/>
            <person name="Sun W.-H."/>
            <person name="Liu D.-K."/>
            <person name="Li Y."/>
            <person name="Chen G.-Z."/>
            <person name="Liu X.-D."/>
            <person name="Liao X.-Y."/>
            <person name="Jiang Y.-T."/>
            <person name="Yu X."/>
            <person name="Hao Y."/>
            <person name="Huang J."/>
            <person name="Zhao X.-W."/>
            <person name="Ke S."/>
            <person name="Chen Y.-Y."/>
            <person name="Wu W.-L."/>
            <person name="Hsu J.-L."/>
            <person name="Lin Y.-F."/>
            <person name="Huang M.-D."/>
            <person name="Li C.-Y."/>
            <person name="Huang L."/>
            <person name="Wang Z.-W."/>
            <person name="Zhao X."/>
            <person name="Zhong W.-Y."/>
            <person name="Peng D.-H."/>
            <person name="Ahmad S."/>
            <person name="Lan S."/>
            <person name="Zhang J.-S."/>
            <person name="Tsai W.-C."/>
            <person name="Van De Peer Y."/>
            <person name="Liu Z.-J."/>
        </authorList>
    </citation>
    <scope>NUCLEOTIDE SEQUENCE</scope>
    <source>
        <strain evidence="4">SCP</strain>
        <tissue evidence="4">Leaves</tissue>
    </source>
</reference>
<feature type="domain" description="Prolamin-like" evidence="3">
    <location>
        <begin position="36"/>
        <end position="97"/>
    </location>
</feature>
<protein>
    <recommendedName>
        <fullName evidence="3">Prolamin-like domain-containing protein</fullName>
    </recommendedName>
</protein>
<gene>
    <name evidence="4" type="ORF">QJS04_geneDACA008789</name>
</gene>
<evidence type="ECO:0000313" key="4">
    <source>
        <dbReference type="EMBL" id="KAK1262807.1"/>
    </source>
</evidence>
<name>A0AAV9AFN4_ACOGR</name>
<dbReference type="GO" id="GO:0009567">
    <property type="term" value="P:double fertilization forming a zygote and endosperm"/>
    <property type="evidence" value="ECO:0007669"/>
    <property type="project" value="TreeGrafter"/>
</dbReference>
<dbReference type="GO" id="GO:0031982">
    <property type="term" value="C:vesicle"/>
    <property type="evidence" value="ECO:0007669"/>
    <property type="project" value="TreeGrafter"/>
</dbReference>
<dbReference type="EMBL" id="JAUJYN010000010">
    <property type="protein sequence ID" value="KAK1262807.1"/>
    <property type="molecule type" value="Genomic_DNA"/>
</dbReference>
<evidence type="ECO:0000256" key="2">
    <source>
        <dbReference type="SAM" id="SignalP"/>
    </source>
</evidence>
<dbReference type="PANTHER" id="PTHR31181">
    <property type="entry name" value="EGG CELL-SECRETED PROTEIN 1.4"/>
    <property type="match status" value="1"/>
</dbReference>
<comment type="caution">
    <text evidence="4">The sequence shown here is derived from an EMBL/GenBank/DDBJ whole genome shotgun (WGS) entry which is preliminary data.</text>
</comment>
<proteinExistence type="predicted"/>
<sequence>MMKATLSLALVVLACAASLAAAAEEEKMLIPWDAGKCLESVEGVDGCLMDIIESSFTGQIHLSRDCCQALEGIGDHCFSKIFSFFPDSSAPLVKAFCASQLAGAPALALLPTKGM</sequence>